<accession>A0A2S9S9M1</accession>
<reference evidence="1" key="1">
    <citation type="submission" date="2018-08" db="EMBL/GenBank/DDBJ databases">
        <title>Antagonistic pleiotropy in the bifunctional surface protein FadL/P1 during adaptation of Haemophilus influenzae to chronic lung infection associated with COPD.</title>
        <authorList>
            <person name="Moleres J."/>
            <person name="Ehrlich R."/>
        </authorList>
    </citation>
    <scope>NUCLEOTIDE SEQUENCE [LARGE SCALE GENOMIC DNA]</scope>
    <source>
        <strain evidence="1">P668-6062</strain>
    </source>
</reference>
<comment type="caution">
    <text evidence="1">The sequence shown here is derived from an EMBL/GenBank/DDBJ whole genome shotgun (WGS) entry which is preliminary data.</text>
</comment>
<name>A0A2S9S9M1_HAEIF</name>
<protein>
    <submittedName>
        <fullName evidence="1">ANR family transcriptional regulator</fullName>
    </submittedName>
</protein>
<sequence>MKKLENYRDFSQHAAEMERAGAWKQAESAWEKAATVARRRENQEWAENRRLFCAHYVRYPARRPEVNHG</sequence>
<dbReference type="NCBIfam" id="NF033650">
    <property type="entry name" value="ANR_neg_reg"/>
    <property type="match status" value="1"/>
</dbReference>
<dbReference type="InterPro" id="IPR047666">
    <property type="entry name" value="ANR_neg_reg"/>
</dbReference>
<proteinExistence type="predicted"/>
<evidence type="ECO:0000313" key="1">
    <source>
        <dbReference type="EMBL" id="RFN62515.1"/>
    </source>
</evidence>
<gene>
    <name evidence="1" type="ORF">CH627_09135</name>
</gene>
<dbReference type="EMBL" id="QVJI01000016">
    <property type="protein sequence ID" value="RFN62515.1"/>
    <property type="molecule type" value="Genomic_DNA"/>
</dbReference>
<dbReference type="AlphaFoldDB" id="A0A2S9S9M1"/>
<organism evidence="1">
    <name type="scientific">Haemophilus influenzae</name>
    <dbReference type="NCBI Taxonomy" id="727"/>
    <lineage>
        <taxon>Bacteria</taxon>
        <taxon>Pseudomonadati</taxon>
        <taxon>Pseudomonadota</taxon>
        <taxon>Gammaproteobacteria</taxon>
        <taxon>Pasteurellales</taxon>
        <taxon>Pasteurellaceae</taxon>
        <taxon>Haemophilus</taxon>
    </lineage>
</organism>
<dbReference type="RefSeq" id="WP_005647065.1">
    <property type="nucleotide sequence ID" value="NZ_AP018764.1"/>
</dbReference>